<reference evidence="1" key="1">
    <citation type="submission" date="2014-09" db="EMBL/GenBank/DDBJ databases">
        <authorList>
            <person name="Magalhaes I.L.F."/>
            <person name="Oliveira U."/>
            <person name="Santos F.R."/>
            <person name="Vidigal T.H.D.A."/>
            <person name="Brescovit A.D."/>
            <person name="Santos A.J."/>
        </authorList>
    </citation>
    <scope>NUCLEOTIDE SEQUENCE</scope>
    <source>
        <tissue evidence="1">Shoot tissue taken approximately 20 cm above the soil surface</tissue>
    </source>
</reference>
<protein>
    <submittedName>
        <fullName evidence="1">Uncharacterized protein</fullName>
    </submittedName>
</protein>
<organism evidence="1">
    <name type="scientific">Arundo donax</name>
    <name type="common">Giant reed</name>
    <name type="synonym">Donax arundinaceus</name>
    <dbReference type="NCBI Taxonomy" id="35708"/>
    <lineage>
        <taxon>Eukaryota</taxon>
        <taxon>Viridiplantae</taxon>
        <taxon>Streptophyta</taxon>
        <taxon>Embryophyta</taxon>
        <taxon>Tracheophyta</taxon>
        <taxon>Spermatophyta</taxon>
        <taxon>Magnoliopsida</taxon>
        <taxon>Liliopsida</taxon>
        <taxon>Poales</taxon>
        <taxon>Poaceae</taxon>
        <taxon>PACMAD clade</taxon>
        <taxon>Arundinoideae</taxon>
        <taxon>Arundineae</taxon>
        <taxon>Arundo</taxon>
    </lineage>
</organism>
<proteinExistence type="predicted"/>
<dbReference type="AlphaFoldDB" id="A0A0A8Z6U9"/>
<sequence length="52" mass="5891">MVSLYSSVDSGELLWFSCRGFLSLDGYFSNHLLHRSLIVTGGKEFQCSLYLL</sequence>
<evidence type="ECO:0000313" key="1">
    <source>
        <dbReference type="EMBL" id="JAD32495.1"/>
    </source>
</evidence>
<name>A0A0A8Z6U9_ARUDO</name>
<reference evidence="1" key="2">
    <citation type="journal article" date="2015" name="Data Brief">
        <title>Shoot transcriptome of the giant reed, Arundo donax.</title>
        <authorList>
            <person name="Barrero R.A."/>
            <person name="Guerrero F.D."/>
            <person name="Moolhuijzen P."/>
            <person name="Goolsby J.A."/>
            <person name="Tidwell J."/>
            <person name="Bellgard S.E."/>
            <person name="Bellgard M.I."/>
        </authorList>
    </citation>
    <scope>NUCLEOTIDE SEQUENCE</scope>
    <source>
        <tissue evidence="1">Shoot tissue taken approximately 20 cm above the soil surface</tissue>
    </source>
</reference>
<dbReference type="EMBL" id="GBRH01265400">
    <property type="protein sequence ID" value="JAD32495.1"/>
    <property type="molecule type" value="Transcribed_RNA"/>
</dbReference>
<accession>A0A0A8Z6U9</accession>